<proteinExistence type="predicted"/>
<protein>
    <submittedName>
        <fullName evidence="2">Uncharacterized protein</fullName>
    </submittedName>
</protein>
<reference evidence="2" key="1">
    <citation type="submission" date="2022-07" db="EMBL/GenBank/DDBJ databases">
        <title>Genome Sequence of Leucocoprinus birnbaumii.</title>
        <authorList>
            <person name="Buettner E."/>
        </authorList>
    </citation>
    <scope>NUCLEOTIDE SEQUENCE</scope>
    <source>
        <strain evidence="2">VT141</strain>
    </source>
</reference>
<keyword evidence="3" id="KW-1185">Reference proteome</keyword>
<feature type="compositionally biased region" description="Basic and acidic residues" evidence="1">
    <location>
        <begin position="49"/>
        <end position="61"/>
    </location>
</feature>
<evidence type="ECO:0000313" key="3">
    <source>
        <dbReference type="Proteomes" id="UP001213000"/>
    </source>
</evidence>
<comment type="caution">
    <text evidence="2">The sequence shown here is derived from an EMBL/GenBank/DDBJ whole genome shotgun (WGS) entry which is preliminary data.</text>
</comment>
<feature type="region of interest" description="Disordered" evidence="1">
    <location>
        <begin position="74"/>
        <end position="116"/>
    </location>
</feature>
<sequence>MPLPRKSYKDTKAVLAKSNATSPVTTPVDENGKAQPTASPTLPPPKSNLGKDARAYEHERQRLKKAADFVKMRARKAQGAGWAGNKPHQRTASTGSAAPSEKGRRLAEEDEMDDEVEGLVLSDSWKENMGVVPLVAEVEPPSRYEVRLADLIQAGKLRKPKGDGDFEVVPHIRSVIVLDDNTPDEFDVDEPWEHVLNPDSEANKGPSYAQVAALAK</sequence>
<evidence type="ECO:0000313" key="2">
    <source>
        <dbReference type="EMBL" id="KAJ3576101.1"/>
    </source>
</evidence>
<accession>A0AAD5W3H4</accession>
<dbReference type="AlphaFoldDB" id="A0AAD5W3H4"/>
<dbReference type="Proteomes" id="UP001213000">
    <property type="component" value="Unassembled WGS sequence"/>
</dbReference>
<dbReference type="EMBL" id="JANIEX010000019">
    <property type="protein sequence ID" value="KAJ3576101.1"/>
    <property type="molecule type" value="Genomic_DNA"/>
</dbReference>
<organism evidence="2 3">
    <name type="scientific">Leucocoprinus birnbaumii</name>
    <dbReference type="NCBI Taxonomy" id="56174"/>
    <lineage>
        <taxon>Eukaryota</taxon>
        <taxon>Fungi</taxon>
        <taxon>Dikarya</taxon>
        <taxon>Basidiomycota</taxon>
        <taxon>Agaricomycotina</taxon>
        <taxon>Agaricomycetes</taxon>
        <taxon>Agaricomycetidae</taxon>
        <taxon>Agaricales</taxon>
        <taxon>Agaricineae</taxon>
        <taxon>Agaricaceae</taxon>
        <taxon>Leucocoprinus</taxon>
    </lineage>
</organism>
<evidence type="ECO:0000256" key="1">
    <source>
        <dbReference type="SAM" id="MobiDB-lite"/>
    </source>
</evidence>
<gene>
    <name evidence="2" type="ORF">NP233_g654</name>
</gene>
<name>A0AAD5W3H4_9AGAR</name>
<feature type="region of interest" description="Disordered" evidence="1">
    <location>
        <begin position="1"/>
        <end position="61"/>
    </location>
</feature>